<evidence type="ECO:0008006" key="3">
    <source>
        <dbReference type="Google" id="ProtNLM"/>
    </source>
</evidence>
<dbReference type="AlphaFoldDB" id="A0ABD3MIU8"/>
<accession>A0ABD3MIU8</accession>
<dbReference type="Proteomes" id="UP001530315">
    <property type="component" value="Unassembled WGS sequence"/>
</dbReference>
<comment type="caution">
    <text evidence="1">The sequence shown here is derived from an EMBL/GenBank/DDBJ whole genome shotgun (WGS) entry which is preliminary data.</text>
</comment>
<name>A0ABD3MIU8_9STRA</name>
<organism evidence="1 2">
    <name type="scientific">Stephanodiscus triporus</name>
    <dbReference type="NCBI Taxonomy" id="2934178"/>
    <lineage>
        <taxon>Eukaryota</taxon>
        <taxon>Sar</taxon>
        <taxon>Stramenopiles</taxon>
        <taxon>Ochrophyta</taxon>
        <taxon>Bacillariophyta</taxon>
        <taxon>Coscinodiscophyceae</taxon>
        <taxon>Thalassiosirophycidae</taxon>
        <taxon>Stephanodiscales</taxon>
        <taxon>Stephanodiscaceae</taxon>
        <taxon>Stephanodiscus</taxon>
    </lineage>
</organism>
<gene>
    <name evidence="1" type="ORF">ACHAW5_007609</name>
</gene>
<dbReference type="Gene3D" id="3.40.210.30">
    <property type="entry name" value="Dam replacing family, catalytic PD-(D/E)XK domain"/>
    <property type="match status" value="1"/>
</dbReference>
<keyword evidence="2" id="KW-1185">Reference proteome</keyword>
<proteinExistence type="predicted"/>
<protein>
    <recommendedName>
        <fullName evidence="3">Decapping nuclease</fullName>
    </recommendedName>
</protein>
<sequence length="406" mass="46849">MENLDKEAINELVHSLHEWGLSRTLSEHVTFKRRAVRDCVACISKTAESVDFEALKSEKFPTSYKDAYEHVLRREGYPGDVFLYTDELKLKVTYPAPFFRLRNRLTGEVYDYRKRDEYKRFTSKQLDPLCRWEFNLMSLEENLFVSWFVDVNDASKIGILMEALVACHALASEACYNCKFRKSLRWNGGANASWRDMICTNCGAAYEVKTKKDMEAVEKSLMHNNIQAGSFSQWCKLKKSTRNCTLFSTPRGWFAIPMYLVILPRQYTLDRRLHKIHPVTIAEIDKVLPNAYEQTFNPNRESIPFKSTVSVKLNTKAKWFDLPAMDDTIPMGDISEKVFKERFSEELFQRFSKTYLGSDSDDADDSENGELVADSNVIDTLEGVTATFQDMNIVPDDWEDLASDSS</sequence>
<evidence type="ECO:0000313" key="1">
    <source>
        <dbReference type="EMBL" id="KAL3763990.1"/>
    </source>
</evidence>
<dbReference type="EMBL" id="JALLAZ020001786">
    <property type="protein sequence ID" value="KAL3763990.1"/>
    <property type="molecule type" value="Genomic_DNA"/>
</dbReference>
<evidence type="ECO:0000313" key="2">
    <source>
        <dbReference type="Proteomes" id="UP001530315"/>
    </source>
</evidence>
<reference evidence="1 2" key="1">
    <citation type="submission" date="2024-10" db="EMBL/GenBank/DDBJ databases">
        <title>Updated reference genomes for cyclostephanoid diatoms.</title>
        <authorList>
            <person name="Roberts W.R."/>
            <person name="Alverson A.J."/>
        </authorList>
    </citation>
    <scope>NUCLEOTIDE SEQUENCE [LARGE SCALE GENOMIC DNA]</scope>
    <source>
        <strain evidence="1 2">AJA276-08</strain>
    </source>
</reference>
<dbReference type="InterPro" id="IPR043025">
    <property type="entry name" value="DRP_PD-(D/E)XK_dom"/>
</dbReference>